<dbReference type="GO" id="GO:0006397">
    <property type="term" value="P:mRNA processing"/>
    <property type="evidence" value="ECO:0007669"/>
    <property type="project" value="UniProtKB-KW"/>
</dbReference>
<sequence length="435" mass="52387">MNVDYLKKSIEINEIVQKKDQKKKLIKDKTLNIVKNFMIDKQLICYGGTAINDLLPKEEQFYNYDVDIPDYDFFSPNAIEDAKELCDIFSKENVYSVESKSAFVYGTYKVYVNYVAIADITQIDKKFYEELLKTAKQKEKVLYVSPNFLKMSLHQELARPLGSIDRWEKIYSRLTTFNNIYPVTILSKHKMKHYYINDHKIDTNDVKTEEIYNNLFKYFKTNKFVFCNFDIVIRNFYKYIKFKPRKKDKYKDIFIIYTEHLDKTIKELKEKYDVKIDKINTIYKFVDNYANIYYNDVLIGILFKTNSCLSYNTIKYEKQQINIGNIDTILNLYFTLILIDNPINNEIVLELIHKLQYLLTNYGDIISKYDNFDKLPEPLKRFNLPCYGEQDSRQDILKKRNEKYKKYKNNKTSKKYKQWFFKYSPKIKKKTRKIK</sequence>
<dbReference type="GO" id="GO:0044423">
    <property type="term" value="C:virion component"/>
    <property type="evidence" value="ECO:0007669"/>
    <property type="project" value="UniProtKB-KW"/>
</dbReference>
<keyword evidence="6" id="KW-0946">Virion</keyword>
<protein>
    <recommendedName>
        <fullName evidence="9">Putative poly(A) polymerase catalytic subunit</fullName>
    </recommendedName>
</protein>
<proteinExistence type="inferred from homology"/>
<keyword evidence="3" id="KW-0808">Transferase</keyword>
<keyword evidence="2" id="KW-0507">mRNA processing</keyword>
<evidence type="ECO:0000313" key="11">
    <source>
        <dbReference type="EMBL" id="XDO02093.1"/>
    </source>
</evidence>
<evidence type="ECO:0000259" key="10">
    <source>
        <dbReference type="Pfam" id="PF19244"/>
    </source>
</evidence>
<evidence type="ECO:0000256" key="7">
    <source>
        <dbReference type="ARBA" id="ARBA00023163"/>
    </source>
</evidence>
<keyword evidence="5" id="KW-0067">ATP-binding</keyword>
<evidence type="ECO:0000256" key="3">
    <source>
        <dbReference type="ARBA" id="ARBA00022679"/>
    </source>
</evidence>
<dbReference type="GO" id="GO:0005524">
    <property type="term" value="F:ATP binding"/>
    <property type="evidence" value="ECO:0007669"/>
    <property type="project" value="UniProtKB-KW"/>
</dbReference>
<accession>A0AB39JA98</accession>
<evidence type="ECO:0000256" key="6">
    <source>
        <dbReference type="ARBA" id="ARBA00022844"/>
    </source>
</evidence>
<dbReference type="InterPro" id="IPR045355">
    <property type="entry name" value="PolyA_pol_cat_su"/>
</dbReference>
<name>A0AB39JA98_9VIRU</name>
<dbReference type="Pfam" id="PF19244">
    <property type="entry name" value="Poly_A_pol_cat"/>
    <property type="match status" value="1"/>
</dbReference>
<keyword evidence="4" id="KW-0547">Nucleotide-binding</keyword>
<reference evidence="11" key="1">
    <citation type="submission" date="2024-03" db="EMBL/GenBank/DDBJ databases">
        <title>Eukaryotic viruses encode the ribosomal protein eL40.</title>
        <authorList>
            <person name="Thomy J."/>
            <person name="Schvarcz C.R."/>
            <person name="McBeain K.A."/>
            <person name="Edwards K.F."/>
            <person name="Steward G.F."/>
        </authorList>
    </citation>
    <scope>NUCLEOTIDE SEQUENCE</scope>
    <source>
        <strain evidence="11">FloV-SA2</strain>
    </source>
</reference>
<organism evidence="11">
    <name type="scientific">Florenciella sp. virus SA2</name>
    <dbReference type="NCBI Taxonomy" id="3240092"/>
    <lineage>
        <taxon>Viruses</taxon>
    </lineage>
</organism>
<evidence type="ECO:0000256" key="8">
    <source>
        <dbReference type="ARBA" id="ARBA00025732"/>
    </source>
</evidence>
<feature type="domain" description="Poly(A) polymerase catalytic subunit" evidence="10">
    <location>
        <begin position="32"/>
        <end position="162"/>
    </location>
</feature>
<comment type="subcellular location">
    <subcellularLocation>
        <location evidence="1">Virion</location>
    </subcellularLocation>
</comment>
<gene>
    <name evidence="11" type="ORF">FloV-SA2_00274</name>
</gene>
<keyword evidence="7" id="KW-0804">Transcription</keyword>
<evidence type="ECO:0000256" key="5">
    <source>
        <dbReference type="ARBA" id="ARBA00022840"/>
    </source>
</evidence>
<evidence type="ECO:0000256" key="1">
    <source>
        <dbReference type="ARBA" id="ARBA00004328"/>
    </source>
</evidence>
<evidence type="ECO:0000256" key="2">
    <source>
        <dbReference type="ARBA" id="ARBA00022664"/>
    </source>
</evidence>
<evidence type="ECO:0000256" key="4">
    <source>
        <dbReference type="ARBA" id="ARBA00022741"/>
    </source>
</evidence>
<evidence type="ECO:0000256" key="9">
    <source>
        <dbReference type="ARBA" id="ARBA00026159"/>
    </source>
</evidence>
<dbReference type="GO" id="GO:0016740">
    <property type="term" value="F:transferase activity"/>
    <property type="evidence" value="ECO:0007669"/>
    <property type="project" value="UniProtKB-KW"/>
</dbReference>
<comment type="similarity">
    <text evidence="8">Belongs to the poxviridae poly(A) polymerase catalytic subunit family. Highly divergent.</text>
</comment>
<dbReference type="EMBL" id="PP542043">
    <property type="protein sequence ID" value="XDO02093.1"/>
    <property type="molecule type" value="Genomic_DNA"/>
</dbReference>